<evidence type="ECO:0000256" key="12">
    <source>
        <dbReference type="ARBA" id="ARBA00023014"/>
    </source>
</evidence>
<evidence type="ECO:0000313" key="18">
    <source>
        <dbReference type="EMBL" id="MDQ0152682.1"/>
    </source>
</evidence>
<evidence type="ECO:0000256" key="15">
    <source>
        <dbReference type="ARBA" id="ARBA00031446"/>
    </source>
</evidence>
<keyword evidence="8 17" id="KW-0479">Metal-binding</keyword>
<keyword evidence="13 17" id="KW-1015">Disulfide bond</keyword>
<comment type="function">
    <text evidence="1 17">Catalyzes the conversion of epoxyqueuosine (oQ) to queuosine (Q), which is a hypermodified base found in the wobble positions of tRNA(Asp), tRNA(Asn), tRNA(His) and tRNA(Tyr).</text>
</comment>
<evidence type="ECO:0000256" key="1">
    <source>
        <dbReference type="ARBA" id="ARBA00002268"/>
    </source>
</evidence>
<dbReference type="HAMAP" id="MF_02089">
    <property type="entry name" value="QueH"/>
    <property type="match status" value="1"/>
</dbReference>
<dbReference type="AlphaFoldDB" id="A0AAE4ALM4"/>
<accession>A0AAE4ALM4</accession>
<dbReference type="GO" id="GO:0046872">
    <property type="term" value="F:metal ion binding"/>
    <property type="evidence" value="ECO:0007669"/>
    <property type="project" value="UniProtKB-KW"/>
</dbReference>
<keyword evidence="12 17" id="KW-0411">Iron-sulfur</keyword>
<evidence type="ECO:0000256" key="13">
    <source>
        <dbReference type="ARBA" id="ARBA00023157"/>
    </source>
</evidence>
<protein>
    <recommendedName>
        <fullName evidence="5 17">Epoxyqueuosine reductase QueH</fullName>
        <ecNumber evidence="4 17">1.17.99.6</ecNumber>
    </recommendedName>
    <alternativeName>
        <fullName evidence="15 17">Queuosine biosynthesis protein QueH</fullName>
    </alternativeName>
</protein>
<evidence type="ECO:0000256" key="10">
    <source>
        <dbReference type="ARBA" id="ARBA00023002"/>
    </source>
</evidence>
<dbReference type="RefSeq" id="WP_307254485.1">
    <property type="nucleotide sequence ID" value="NZ_JAUSTO010000007.1"/>
</dbReference>
<keyword evidence="18" id="KW-0378">Hydrolase</keyword>
<keyword evidence="19" id="KW-1185">Reference proteome</keyword>
<feature type="binding site" evidence="17">
    <location>
        <position position="113"/>
    </location>
    <ligand>
        <name>[4Fe-4S] cluster</name>
        <dbReference type="ChEBI" id="CHEBI:49883"/>
    </ligand>
</feature>
<reference evidence="18" key="1">
    <citation type="submission" date="2023-07" db="EMBL/GenBank/DDBJ databases">
        <title>Genomic Encyclopedia of Type Strains, Phase IV (KMG-IV): sequencing the most valuable type-strain genomes for metagenomic binning, comparative biology and taxonomic classification.</title>
        <authorList>
            <person name="Goeker M."/>
        </authorList>
    </citation>
    <scope>NUCLEOTIDE SEQUENCE</scope>
    <source>
        <strain evidence="18">DSM 19659</strain>
    </source>
</reference>
<keyword evidence="6 17" id="KW-0004">4Fe-4S</keyword>
<dbReference type="InterPro" id="IPR003828">
    <property type="entry name" value="QueH"/>
</dbReference>
<dbReference type="GO" id="GO:0052693">
    <property type="term" value="F:epoxyqueuosine reductase activity"/>
    <property type="evidence" value="ECO:0007669"/>
    <property type="project" value="UniProtKB-UniRule"/>
</dbReference>
<evidence type="ECO:0000313" key="19">
    <source>
        <dbReference type="Proteomes" id="UP001241537"/>
    </source>
</evidence>
<dbReference type="EC" id="1.17.99.6" evidence="4 17"/>
<comment type="similarity">
    <text evidence="3 17">Belongs to the QueH family.</text>
</comment>
<feature type="binding site" evidence="17">
    <location>
        <position position="31"/>
    </location>
    <ligand>
        <name>[4Fe-4S] cluster</name>
        <dbReference type="ChEBI" id="CHEBI:49883"/>
    </ligand>
</feature>
<evidence type="ECO:0000256" key="7">
    <source>
        <dbReference type="ARBA" id="ARBA00022694"/>
    </source>
</evidence>
<dbReference type="GO" id="GO:0051539">
    <property type="term" value="F:4 iron, 4 sulfur cluster binding"/>
    <property type="evidence" value="ECO:0007669"/>
    <property type="project" value="UniProtKB-UniRule"/>
</dbReference>
<evidence type="ECO:0000256" key="11">
    <source>
        <dbReference type="ARBA" id="ARBA00023004"/>
    </source>
</evidence>
<keyword evidence="7 17" id="KW-0819">tRNA processing</keyword>
<keyword evidence="9 17" id="KW-0671">Queuosine biosynthesis</keyword>
<evidence type="ECO:0000256" key="16">
    <source>
        <dbReference type="ARBA" id="ARBA00047415"/>
    </source>
</evidence>
<evidence type="ECO:0000256" key="3">
    <source>
        <dbReference type="ARBA" id="ARBA00008207"/>
    </source>
</evidence>
<evidence type="ECO:0000256" key="2">
    <source>
        <dbReference type="ARBA" id="ARBA00004691"/>
    </source>
</evidence>
<dbReference type="PANTHER" id="PTHR36701:SF1">
    <property type="entry name" value="EPOXYQUEUOSINE REDUCTASE QUEH"/>
    <property type="match status" value="1"/>
</dbReference>
<gene>
    <name evidence="17" type="primary">queH</name>
    <name evidence="18" type="ORF">J2S20_001376</name>
</gene>
<evidence type="ECO:0000256" key="9">
    <source>
        <dbReference type="ARBA" id="ARBA00022785"/>
    </source>
</evidence>
<feature type="binding site" evidence="17">
    <location>
        <position position="32"/>
    </location>
    <ligand>
        <name>[4Fe-4S] cluster</name>
        <dbReference type="ChEBI" id="CHEBI:49883"/>
    </ligand>
</feature>
<comment type="caution">
    <text evidence="18">The sequence shown here is derived from an EMBL/GenBank/DDBJ whole genome shotgun (WGS) entry which is preliminary data.</text>
</comment>
<name>A0AAE4ALM4_9FIRM</name>
<dbReference type="Proteomes" id="UP001241537">
    <property type="component" value="Unassembled WGS sequence"/>
</dbReference>
<comment type="catalytic activity">
    <reaction evidence="16 17">
        <text>epoxyqueuosine(34) in tRNA + AH2 = queuosine(34) in tRNA + A + H2O</text>
        <dbReference type="Rhea" id="RHEA:32159"/>
        <dbReference type="Rhea" id="RHEA-COMP:18571"/>
        <dbReference type="Rhea" id="RHEA-COMP:18582"/>
        <dbReference type="ChEBI" id="CHEBI:13193"/>
        <dbReference type="ChEBI" id="CHEBI:15377"/>
        <dbReference type="ChEBI" id="CHEBI:17499"/>
        <dbReference type="ChEBI" id="CHEBI:194431"/>
        <dbReference type="ChEBI" id="CHEBI:194443"/>
        <dbReference type="EC" id="1.17.99.6"/>
    </reaction>
</comment>
<dbReference type="Pfam" id="PF02677">
    <property type="entry name" value="QueH"/>
    <property type="match status" value="1"/>
</dbReference>
<dbReference type="EMBL" id="JAUSTO010000007">
    <property type="protein sequence ID" value="MDQ0152682.1"/>
    <property type="molecule type" value="Genomic_DNA"/>
</dbReference>
<dbReference type="PANTHER" id="PTHR36701">
    <property type="entry name" value="EPOXYQUEUOSINE REDUCTASE QUEH"/>
    <property type="match status" value="1"/>
</dbReference>
<dbReference type="GO" id="GO:0016787">
    <property type="term" value="F:hydrolase activity"/>
    <property type="evidence" value="ECO:0007669"/>
    <property type="project" value="UniProtKB-KW"/>
</dbReference>
<evidence type="ECO:0000256" key="14">
    <source>
        <dbReference type="ARBA" id="ARBA00023284"/>
    </source>
</evidence>
<sequence>MNQKNYQRELEQLICQNEASGAVPKLLLHVCCAPCSSWCLEYLNPHFDITVYYFNPNIDEPEEYRRRVAEEQRLLREMPLQRPVQFLEGGYIPEAFHELVRGHERDPEGGERCGLCFEQRLRSTAEAAVKGGFDYFTTTLTISPLKSAARLNEIGERVGKELGVAFLPSDFKKKNGYRRSTELSREYGLYRQDYCGCVYSKREAEQRRAERQIETTSRTE</sequence>
<keyword evidence="14 17" id="KW-0676">Redox-active center</keyword>
<evidence type="ECO:0000256" key="5">
    <source>
        <dbReference type="ARBA" id="ARBA00016895"/>
    </source>
</evidence>
<evidence type="ECO:0000256" key="4">
    <source>
        <dbReference type="ARBA" id="ARBA00012622"/>
    </source>
</evidence>
<keyword evidence="10 17" id="KW-0560">Oxidoreductase</keyword>
<organism evidence="18 19">
    <name type="scientific">Moryella indoligenes</name>
    <dbReference type="NCBI Taxonomy" id="371674"/>
    <lineage>
        <taxon>Bacteria</taxon>
        <taxon>Bacillati</taxon>
        <taxon>Bacillota</taxon>
        <taxon>Clostridia</taxon>
        <taxon>Lachnospirales</taxon>
        <taxon>Lachnospiraceae</taxon>
        <taxon>Moryella</taxon>
    </lineage>
</organism>
<evidence type="ECO:0000256" key="17">
    <source>
        <dbReference type="HAMAP-Rule" id="MF_02089"/>
    </source>
</evidence>
<dbReference type="GO" id="GO:0008616">
    <property type="term" value="P:tRNA queuosine(34) biosynthetic process"/>
    <property type="evidence" value="ECO:0007669"/>
    <property type="project" value="UniProtKB-UniRule"/>
</dbReference>
<comment type="pathway">
    <text evidence="2 17">tRNA modification; tRNA-queuosine biosynthesis.</text>
</comment>
<proteinExistence type="inferred from homology"/>
<evidence type="ECO:0000256" key="6">
    <source>
        <dbReference type="ARBA" id="ARBA00022485"/>
    </source>
</evidence>
<feature type="binding site" evidence="17">
    <location>
        <position position="116"/>
    </location>
    <ligand>
        <name>[4Fe-4S] cluster</name>
        <dbReference type="ChEBI" id="CHEBI:49883"/>
    </ligand>
</feature>
<feature type="disulfide bond" description="Redox-active" evidence="17">
    <location>
        <begin position="195"/>
        <end position="197"/>
    </location>
</feature>
<keyword evidence="11 17" id="KW-0408">Iron</keyword>
<evidence type="ECO:0000256" key="8">
    <source>
        <dbReference type="ARBA" id="ARBA00022723"/>
    </source>
</evidence>